<feature type="region of interest" description="Disordered" evidence="1">
    <location>
        <begin position="131"/>
        <end position="159"/>
    </location>
</feature>
<sequence>MTFSITLRRVTAVAARAAQGFCLQNRRSYHLAFLPPLLQKGILSRVESRELLTSFSLARFSSSIQKKPAADAELIRIVESEIGCAKEECGEVGEVPEGFPFEIQDEEGTNVITLRRDYHGENIEVVVSMPTVEDTEDDEEGVDEENQGEDEKNDQPTIPLTVNISKGDGSTLEFCCTAYADELVIDSLCIRGNKVSDDLLAYEGPHFSDLDENLQKAFHNYLEIRGISTETTNFLYKYLISKDDREYLTWLQNVKYFLEKQ</sequence>
<dbReference type="SUPFAM" id="SSF54529">
    <property type="entry name" value="Mitochondrial glycoprotein MAM33-like"/>
    <property type="match status" value="1"/>
</dbReference>
<keyword evidence="3" id="KW-1185">Reference proteome</keyword>
<dbReference type="PANTHER" id="PTHR10826">
    <property type="entry name" value="COMPLEMENT COMPONENT 1"/>
    <property type="match status" value="1"/>
</dbReference>
<dbReference type="Gene3D" id="3.10.280.10">
    <property type="entry name" value="Mitochondrial glycoprotein"/>
    <property type="match status" value="1"/>
</dbReference>
<dbReference type="OrthoDB" id="278212at2759"/>
<evidence type="ECO:0000256" key="1">
    <source>
        <dbReference type="SAM" id="MobiDB-lite"/>
    </source>
</evidence>
<dbReference type="InterPro" id="IPR036561">
    <property type="entry name" value="MAM33_sf"/>
</dbReference>
<dbReference type="EMBL" id="JAGYWB010000009">
    <property type="protein sequence ID" value="KAI0511372.1"/>
    <property type="molecule type" value="Genomic_DNA"/>
</dbReference>
<evidence type="ECO:0000313" key="3">
    <source>
        <dbReference type="Proteomes" id="UP000829196"/>
    </source>
</evidence>
<name>A0A8T3BE62_DENNO</name>
<protein>
    <recommendedName>
        <fullName evidence="4">Mitochondrial glycoprotein</fullName>
    </recommendedName>
</protein>
<dbReference type="Proteomes" id="UP000829196">
    <property type="component" value="Unassembled WGS sequence"/>
</dbReference>
<reference evidence="2" key="1">
    <citation type="journal article" date="2022" name="Front. Genet.">
        <title>Chromosome-Scale Assembly of the Dendrobium nobile Genome Provides Insights Into the Molecular Mechanism of the Biosynthesis of the Medicinal Active Ingredient of Dendrobium.</title>
        <authorList>
            <person name="Xu Q."/>
            <person name="Niu S.-C."/>
            <person name="Li K.-L."/>
            <person name="Zheng P.-J."/>
            <person name="Zhang X.-J."/>
            <person name="Jia Y."/>
            <person name="Liu Y."/>
            <person name="Niu Y.-X."/>
            <person name="Yu L.-H."/>
            <person name="Chen D.-F."/>
            <person name="Zhang G.-Q."/>
        </authorList>
    </citation>
    <scope>NUCLEOTIDE SEQUENCE</scope>
    <source>
        <tissue evidence="2">Leaf</tissue>
    </source>
</reference>
<dbReference type="InterPro" id="IPR003428">
    <property type="entry name" value="MAM33"/>
</dbReference>
<proteinExistence type="predicted"/>
<comment type="caution">
    <text evidence="2">The sequence shown here is derived from an EMBL/GenBank/DDBJ whole genome shotgun (WGS) entry which is preliminary data.</text>
</comment>
<evidence type="ECO:0008006" key="4">
    <source>
        <dbReference type="Google" id="ProtNLM"/>
    </source>
</evidence>
<organism evidence="2 3">
    <name type="scientific">Dendrobium nobile</name>
    <name type="common">Orchid</name>
    <dbReference type="NCBI Taxonomy" id="94219"/>
    <lineage>
        <taxon>Eukaryota</taxon>
        <taxon>Viridiplantae</taxon>
        <taxon>Streptophyta</taxon>
        <taxon>Embryophyta</taxon>
        <taxon>Tracheophyta</taxon>
        <taxon>Spermatophyta</taxon>
        <taxon>Magnoliopsida</taxon>
        <taxon>Liliopsida</taxon>
        <taxon>Asparagales</taxon>
        <taxon>Orchidaceae</taxon>
        <taxon>Epidendroideae</taxon>
        <taxon>Malaxideae</taxon>
        <taxon>Dendrobiinae</taxon>
        <taxon>Dendrobium</taxon>
    </lineage>
</organism>
<accession>A0A8T3BE62</accession>
<dbReference type="GO" id="GO:0005759">
    <property type="term" value="C:mitochondrial matrix"/>
    <property type="evidence" value="ECO:0007669"/>
    <property type="project" value="InterPro"/>
</dbReference>
<dbReference type="AlphaFoldDB" id="A0A8T3BE62"/>
<evidence type="ECO:0000313" key="2">
    <source>
        <dbReference type="EMBL" id="KAI0511372.1"/>
    </source>
</evidence>
<gene>
    <name evidence="2" type="ORF">KFK09_012002</name>
</gene>
<feature type="compositionally biased region" description="Acidic residues" evidence="1">
    <location>
        <begin position="133"/>
        <end position="148"/>
    </location>
</feature>
<dbReference type="SMR" id="A0A8T3BE62"/>
<dbReference type="PANTHER" id="PTHR10826:SF41">
    <property type="entry name" value="MITOCHONDRIAL GLYCOPROTEIN FAMILY PROTEIN"/>
    <property type="match status" value="1"/>
</dbReference>
<dbReference type="Pfam" id="PF02330">
    <property type="entry name" value="MAM33"/>
    <property type="match status" value="1"/>
</dbReference>